<dbReference type="AlphaFoldDB" id="A0A7C9CZ59"/>
<evidence type="ECO:0000256" key="1">
    <source>
        <dbReference type="SAM" id="Phobius"/>
    </source>
</evidence>
<keyword evidence="1" id="KW-1133">Transmembrane helix</keyword>
<proteinExistence type="predicted"/>
<keyword evidence="1" id="KW-0812">Transmembrane</keyword>
<name>A0A7C9CZ59_OPUST</name>
<protein>
    <submittedName>
        <fullName evidence="2">Uncharacterized protein</fullName>
    </submittedName>
</protein>
<keyword evidence="1" id="KW-0472">Membrane</keyword>
<dbReference type="EMBL" id="GISG01053637">
    <property type="protein sequence ID" value="MBA4625868.1"/>
    <property type="molecule type" value="Transcribed_RNA"/>
</dbReference>
<evidence type="ECO:0000313" key="2">
    <source>
        <dbReference type="EMBL" id="MBA4625868.1"/>
    </source>
</evidence>
<organism evidence="2">
    <name type="scientific">Opuntia streptacantha</name>
    <name type="common">Prickly pear cactus</name>
    <name type="synonym">Opuntia cardona</name>
    <dbReference type="NCBI Taxonomy" id="393608"/>
    <lineage>
        <taxon>Eukaryota</taxon>
        <taxon>Viridiplantae</taxon>
        <taxon>Streptophyta</taxon>
        <taxon>Embryophyta</taxon>
        <taxon>Tracheophyta</taxon>
        <taxon>Spermatophyta</taxon>
        <taxon>Magnoliopsida</taxon>
        <taxon>eudicotyledons</taxon>
        <taxon>Gunneridae</taxon>
        <taxon>Pentapetalae</taxon>
        <taxon>Caryophyllales</taxon>
        <taxon>Cactineae</taxon>
        <taxon>Cactaceae</taxon>
        <taxon>Opuntioideae</taxon>
        <taxon>Opuntia</taxon>
    </lineage>
</organism>
<sequence length="122" mass="13067">MPAWMTSLLRELVPVPKVGADSSTKTSLPLSASSLATAIPTTPAPITTQSTFSLGAELEIPLLKIVELELVPVKFAAGYCVPRQFLLLKRFRITVVSDLGNILLFILLFSLLLAGQIVANCS</sequence>
<reference evidence="2" key="2">
    <citation type="submission" date="2020-07" db="EMBL/GenBank/DDBJ databases">
        <authorList>
            <person name="Vera ALvarez R."/>
            <person name="Arias-Moreno D.M."/>
            <person name="Jimenez-Jacinto V."/>
            <person name="Jimenez-Bremont J.F."/>
            <person name="Swaminathan K."/>
            <person name="Moose S.P."/>
            <person name="Guerrero-Gonzalez M.L."/>
            <person name="Marino-Ramirez L."/>
            <person name="Landsman D."/>
            <person name="Rodriguez-Kessler M."/>
            <person name="Delgado-Sanchez P."/>
        </authorList>
    </citation>
    <scope>NUCLEOTIDE SEQUENCE</scope>
    <source>
        <tissue evidence="2">Cladode</tissue>
    </source>
</reference>
<feature type="transmembrane region" description="Helical" evidence="1">
    <location>
        <begin position="99"/>
        <end position="119"/>
    </location>
</feature>
<reference evidence="2" key="1">
    <citation type="journal article" date="2013" name="J. Plant Res.">
        <title>Effect of fungi and light on seed germination of three Opuntia species from semiarid lands of central Mexico.</title>
        <authorList>
            <person name="Delgado-Sanchez P."/>
            <person name="Jimenez-Bremont J.F."/>
            <person name="Guerrero-Gonzalez Mde L."/>
            <person name="Flores J."/>
        </authorList>
    </citation>
    <scope>NUCLEOTIDE SEQUENCE</scope>
    <source>
        <tissue evidence="2">Cladode</tissue>
    </source>
</reference>
<accession>A0A7C9CZ59</accession>